<dbReference type="InterPro" id="IPR052512">
    <property type="entry name" value="4CMD/NDH-1_regulator"/>
</dbReference>
<dbReference type="InterPro" id="IPR029032">
    <property type="entry name" value="AhpD-like"/>
</dbReference>
<accession>A0A8J4DKR0</accession>
<protein>
    <recommendedName>
        <fullName evidence="3">4-carboxymuconolactone decarboxylase</fullName>
    </recommendedName>
</protein>
<comment type="caution">
    <text evidence="1">The sequence shown here is derived from an EMBL/GenBank/DDBJ whole genome shotgun (WGS) entry which is preliminary data.</text>
</comment>
<dbReference type="SUPFAM" id="SSF69118">
    <property type="entry name" value="AhpD-like"/>
    <property type="match status" value="1"/>
</dbReference>
<dbReference type="AlphaFoldDB" id="A0A8J4DKR0"/>
<dbReference type="PANTHER" id="PTHR33570:SF2">
    <property type="entry name" value="CARBOXYMUCONOLACTONE DECARBOXYLASE-LIKE DOMAIN-CONTAINING PROTEIN"/>
    <property type="match status" value="1"/>
</dbReference>
<evidence type="ECO:0000313" key="1">
    <source>
        <dbReference type="EMBL" id="GIJ05577.1"/>
    </source>
</evidence>
<dbReference type="Proteomes" id="UP000652013">
    <property type="component" value="Unassembled WGS sequence"/>
</dbReference>
<dbReference type="Gene3D" id="1.20.1290.10">
    <property type="entry name" value="AhpD-like"/>
    <property type="match status" value="1"/>
</dbReference>
<evidence type="ECO:0008006" key="3">
    <source>
        <dbReference type="Google" id="ProtNLM"/>
    </source>
</evidence>
<keyword evidence="2" id="KW-1185">Reference proteome</keyword>
<organism evidence="1 2">
    <name type="scientific">Spirilliplanes yamanashiensis</name>
    <dbReference type="NCBI Taxonomy" id="42233"/>
    <lineage>
        <taxon>Bacteria</taxon>
        <taxon>Bacillati</taxon>
        <taxon>Actinomycetota</taxon>
        <taxon>Actinomycetes</taxon>
        <taxon>Micromonosporales</taxon>
        <taxon>Micromonosporaceae</taxon>
        <taxon>Spirilliplanes</taxon>
    </lineage>
</organism>
<dbReference type="PANTHER" id="PTHR33570">
    <property type="entry name" value="4-CARBOXYMUCONOLACTONE DECARBOXYLASE FAMILY PROTEIN"/>
    <property type="match status" value="1"/>
</dbReference>
<proteinExistence type="predicted"/>
<gene>
    <name evidence="1" type="ORF">Sya03_49290</name>
</gene>
<reference evidence="1" key="1">
    <citation type="submission" date="2021-01" db="EMBL/GenBank/DDBJ databases">
        <title>Whole genome shotgun sequence of Spirilliplanes yamanashiensis NBRC 15828.</title>
        <authorList>
            <person name="Komaki H."/>
            <person name="Tamura T."/>
        </authorList>
    </citation>
    <scope>NUCLEOTIDE SEQUENCE</scope>
    <source>
        <strain evidence="1">NBRC 15828</strain>
    </source>
</reference>
<dbReference type="RefSeq" id="WP_203940783.1">
    <property type="nucleotide sequence ID" value="NZ_BAAAGJ010000005.1"/>
</dbReference>
<dbReference type="EMBL" id="BOOY01000034">
    <property type="protein sequence ID" value="GIJ05577.1"/>
    <property type="molecule type" value="Genomic_DNA"/>
</dbReference>
<name>A0A8J4DKR0_9ACTN</name>
<sequence length="143" mass="15250">MIKDENDPLRERTARGVAVYAETFGVPPADLPGVFAGRVGERFAREAVLAAGGPAWNDPALDDRSRSVAVVTALICAGVRGDRLTAHLRRAVRAGLDQPALEVLTVLLSLYVGQARTSPAAEEIHHFFRTDAPTAPARSHGES</sequence>
<evidence type="ECO:0000313" key="2">
    <source>
        <dbReference type="Proteomes" id="UP000652013"/>
    </source>
</evidence>